<dbReference type="EMBL" id="JBJJXI010000144">
    <property type="protein sequence ID" value="KAL3386797.1"/>
    <property type="molecule type" value="Genomic_DNA"/>
</dbReference>
<keyword evidence="3" id="KW-1185">Reference proteome</keyword>
<comment type="caution">
    <text evidence="2">The sequence shown here is derived from an EMBL/GenBank/DDBJ whole genome shotgun (WGS) entry which is preliminary data.</text>
</comment>
<gene>
    <name evidence="2" type="ORF">TKK_017843</name>
</gene>
<dbReference type="AlphaFoldDB" id="A0ABD2W125"/>
<protein>
    <submittedName>
        <fullName evidence="2">Uncharacterized protein</fullName>
    </submittedName>
</protein>
<proteinExistence type="predicted"/>
<feature type="region of interest" description="Disordered" evidence="1">
    <location>
        <begin position="336"/>
        <end position="355"/>
    </location>
</feature>
<accession>A0ABD2W125</accession>
<feature type="region of interest" description="Disordered" evidence="1">
    <location>
        <begin position="371"/>
        <end position="417"/>
    </location>
</feature>
<feature type="compositionally biased region" description="Acidic residues" evidence="1">
    <location>
        <begin position="337"/>
        <end position="346"/>
    </location>
</feature>
<evidence type="ECO:0000313" key="2">
    <source>
        <dbReference type="EMBL" id="KAL3386797.1"/>
    </source>
</evidence>
<evidence type="ECO:0000256" key="1">
    <source>
        <dbReference type="SAM" id="MobiDB-lite"/>
    </source>
</evidence>
<organism evidence="2 3">
    <name type="scientific">Trichogramma kaykai</name>
    <dbReference type="NCBI Taxonomy" id="54128"/>
    <lineage>
        <taxon>Eukaryota</taxon>
        <taxon>Metazoa</taxon>
        <taxon>Ecdysozoa</taxon>
        <taxon>Arthropoda</taxon>
        <taxon>Hexapoda</taxon>
        <taxon>Insecta</taxon>
        <taxon>Pterygota</taxon>
        <taxon>Neoptera</taxon>
        <taxon>Endopterygota</taxon>
        <taxon>Hymenoptera</taxon>
        <taxon>Apocrita</taxon>
        <taxon>Proctotrupomorpha</taxon>
        <taxon>Chalcidoidea</taxon>
        <taxon>Trichogrammatidae</taxon>
        <taxon>Trichogramma</taxon>
    </lineage>
</organism>
<name>A0ABD2W125_9HYME</name>
<evidence type="ECO:0000313" key="3">
    <source>
        <dbReference type="Proteomes" id="UP001627154"/>
    </source>
</evidence>
<dbReference type="Proteomes" id="UP001627154">
    <property type="component" value="Unassembled WGS sequence"/>
</dbReference>
<feature type="compositionally biased region" description="Basic and acidic residues" evidence="1">
    <location>
        <begin position="404"/>
        <end position="417"/>
    </location>
</feature>
<sequence length="417" mass="47820">MADSSSDETIDGCEVLGKGIPVLGNVFHDIGNVTPHFTERSLNQYPVRAYRIANALKLILGPYRVATESVLRSLEVLDYEVIKFAYCKKLPEMEDVDLGHTDSEKILKHFRLTMRAISNRSVQTLFNHVHGWYIPWISPYAFSAPYLIAKVVRERMKLNWKLGEDEIVLLSWSNMLQGLPLPPQCFGYIIHTLIMQKSKDRGFLTDDSVRKFDAWAYPRRLTKREMKTMRNLLKRLTTRAELQVLMSIPEHYGLDDTRDIGASVYHFVNLVYIDVWKRPMLTPYRAQMTVGPDIGYDRHHVLDEPSVINILKDSDSVKPHETKKKVYHIRTGRAEAEPVDLDEDDLTTPFPDSLIDDETLYEPACYTTLENLSDCDDDESSDSHAPSTSRDHEGSYIVPAGGRKIRENLIRDDSDSD</sequence>
<reference evidence="2 3" key="1">
    <citation type="journal article" date="2024" name="bioRxiv">
        <title>A reference genome for Trichogramma kaykai: A tiny desert-dwelling parasitoid wasp with competing sex-ratio distorters.</title>
        <authorList>
            <person name="Culotta J."/>
            <person name="Lindsey A.R."/>
        </authorList>
    </citation>
    <scope>NUCLEOTIDE SEQUENCE [LARGE SCALE GENOMIC DNA]</scope>
    <source>
        <strain evidence="2 3">KSX58</strain>
    </source>
</reference>